<evidence type="ECO:0000313" key="3">
    <source>
        <dbReference type="EMBL" id="KAF4454470.1"/>
    </source>
</evidence>
<dbReference type="EMBL" id="JAADJG010000124">
    <property type="protein sequence ID" value="KAF4454470.1"/>
    <property type="molecule type" value="Genomic_DNA"/>
</dbReference>
<dbReference type="PANTHER" id="PTHR38795:SF1">
    <property type="entry name" value="DUF6604 DOMAIN-CONTAINING PROTEIN"/>
    <property type="match status" value="1"/>
</dbReference>
<name>A0A8H4P0E5_9HYPO</name>
<feature type="region of interest" description="Disordered" evidence="1">
    <location>
        <begin position="16"/>
        <end position="65"/>
    </location>
</feature>
<dbReference type="Pfam" id="PF20253">
    <property type="entry name" value="DUF6604"/>
    <property type="match status" value="1"/>
</dbReference>
<reference evidence="3" key="1">
    <citation type="submission" date="2020-01" db="EMBL/GenBank/DDBJ databases">
        <title>Identification and distribution of gene clusters putatively required for synthesis of sphingolipid metabolism inhibitors in phylogenetically diverse species of the filamentous fungus Fusarium.</title>
        <authorList>
            <person name="Kim H.-S."/>
            <person name="Busman M."/>
            <person name="Brown D.W."/>
            <person name="Divon H."/>
            <person name="Uhlig S."/>
            <person name="Proctor R.H."/>
        </authorList>
    </citation>
    <scope>NUCLEOTIDE SEQUENCE</scope>
    <source>
        <strain evidence="3">NRRL 53441</strain>
    </source>
</reference>
<evidence type="ECO:0000259" key="2">
    <source>
        <dbReference type="Pfam" id="PF20253"/>
    </source>
</evidence>
<accession>A0A8H4P0E5</accession>
<dbReference type="AlphaFoldDB" id="A0A8H4P0E5"/>
<evidence type="ECO:0000313" key="4">
    <source>
        <dbReference type="Proteomes" id="UP000605986"/>
    </source>
</evidence>
<sequence>QYKADTDSVATWLANTAKAHGYGTETAAAAEEAAKKKAKKKKGDGKGKGPSRAKNKKPKEPLESSTGKYIIRVRDFEAMAKHVAETNAVEVPHRTAIALERVRRSFSQKLQESGARRDRRSDATHSHFVQVLEKVRGYLKSIMEAGLFNPEEKTDKKANQSFKGMFDVLNVYNPSEEFLNAPDITPNPAPEPTQYTVEEDDTWETAFFAFSALLFDYNKLTQEIHSLWRKYAAGELDLAAVSVSTNTAFELAHSMENDVKKLLDKHEGAALLAQGSFDTMCKHLGIDRDRKQPDEAYNLEAYDMAKLLQLNTMSMLKSYLDANRNSVVPGNYNGKFGWYNEKLGAKGRTNREKYNQDKLAQMEIMSSLHFLSTNGGMGAVEDELIRGMGDAIYLDIVQGFGENCDRGYKQFKQETLKVQKTLLDLPATLERKAVLEAATRWNKDPIFMTAKEMKELDLMDGTDTPEFQFLRHNPLHCGLLLHHLRSVLHESGVKAAAYSGGVMCTTQLYQALQQERRIPKGLAWEDLETLWGYQGSPCFFVGNPPKDREGYYRNYCLSLGLSVTNWAPNRRNNQPIAHKSNARNMKFDGWFSRALNNRIVVDNDREPWTTEIVEELLAKGREMSIKDGKGHIQADLKQKAEANPEAVPKSPSGLVNQLAHLVHNEIPRISFNYFTMHDVAWKFMTDLKRAFTAAMGPEVLQYVPSEDQLPYIVGYVFSTASGHGSSDVRERGLSNDEFIDIATDLMSEFLSEGNGRLIKEASEKSVRPSEVAGIDIDGMGLWKTEHFKMNSMLGGGGMNRCGAEEDDALVNELMKLLSGMMGFLHIWKIAGDM</sequence>
<organism evidence="3 4">
    <name type="scientific">Fusarium austroafricanum</name>
    <dbReference type="NCBI Taxonomy" id="2364996"/>
    <lineage>
        <taxon>Eukaryota</taxon>
        <taxon>Fungi</taxon>
        <taxon>Dikarya</taxon>
        <taxon>Ascomycota</taxon>
        <taxon>Pezizomycotina</taxon>
        <taxon>Sordariomycetes</taxon>
        <taxon>Hypocreomycetidae</taxon>
        <taxon>Hypocreales</taxon>
        <taxon>Nectriaceae</taxon>
        <taxon>Fusarium</taxon>
        <taxon>Fusarium concolor species complex</taxon>
    </lineage>
</organism>
<feature type="non-terminal residue" evidence="3">
    <location>
        <position position="1"/>
    </location>
</feature>
<keyword evidence="4" id="KW-1185">Reference proteome</keyword>
<dbReference type="PANTHER" id="PTHR38795">
    <property type="entry name" value="DUF6604 DOMAIN-CONTAINING PROTEIN"/>
    <property type="match status" value="1"/>
</dbReference>
<evidence type="ECO:0000256" key="1">
    <source>
        <dbReference type="SAM" id="MobiDB-lite"/>
    </source>
</evidence>
<feature type="domain" description="DUF6604" evidence="2">
    <location>
        <begin position="1"/>
        <end position="260"/>
    </location>
</feature>
<dbReference type="Proteomes" id="UP000605986">
    <property type="component" value="Unassembled WGS sequence"/>
</dbReference>
<feature type="compositionally biased region" description="Basic residues" evidence="1">
    <location>
        <begin position="36"/>
        <end position="57"/>
    </location>
</feature>
<dbReference type="OrthoDB" id="5238236at2759"/>
<protein>
    <recommendedName>
        <fullName evidence="2">DUF6604 domain-containing protein</fullName>
    </recommendedName>
</protein>
<comment type="caution">
    <text evidence="3">The sequence shown here is derived from an EMBL/GenBank/DDBJ whole genome shotgun (WGS) entry which is preliminary data.</text>
</comment>
<proteinExistence type="predicted"/>
<gene>
    <name evidence="3" type="ORF">F53441_2974</name>
</gene>
<dbReference type="InterPro" id="IPR046539">
    <property type="entry name" value="DUF6604"/>
</dbReference>